<proteinExistence type="predicted"/>
<accession>A0A6G6AB93</accession>
<evidence type="ECO:0000313" key="1">
    <source>
        <dbReference type="EMBL" id="QID05827.1"/>
    </source>
</evidence>
<dbReference type="Gene3D" id="1.25.40.20">
    <property type="entry name" value="Ankyrin repeat-containing domain"/>
    <property type="match status" value="1"/>
</dbReference>
<organism evidence="1">
    <name type="scientific">Borely moumouvirus</name>
    <dbReference type="NCBI Taxonomy" id="2712067"/>
    <lineage>
        <taxon>Viruses</taxon>
        <taxon>Varidnaviria</taxon>
        <taxon>Bamfordvirae</taxon>
        <taxon>Nucleocytoviricota</taxon>
        <taxon>Megaviricetes</taxon>
        <taxon>Imitervirales</taxon>
        <taxon>Mimiviridae</taxon>
        <taxon>Megamimivirinae</taxon>
        <taxon>Moumouvirus</taxon>
    </lineage>
</organism>
<protein>
    <submittedName>
        <fullName evidence="1">Ankyrin repeat-containing protein</fullName>
    </submittedName>
</protein>
<name>A0A6G6AB93_9VIRU</name>
<dbReference type="InterPro" id="IPR036770">
    <property type="entry name" value="Ankyrin_rpt-contain_sf"/>
</dbReference>
<reference evidence="1" key="1">
    <citation type="submission" date="2019-07" db="EMBL/GenBank/DDBJ databases">
        <title>The discovery of a new lineage B mimivirus raises questions about particles surface fibrils.</title>
        <authorList>
            <person name="Silva L.K.S."/>
            <person name="Rodrigues R.A.L."/>
            <person name="Andrade A.C.S.P."/>
            <person name="Hikida H."/>
            <person name="Andreani J."/>
            <person name="Levasseur A."/>
            <person name="La Scola B."/>
            <person name="Abrahao J.S."/>
        </authorList>
    </citation>
    <scope>NUCLEOTIDE SEQUENCE</scope>
    <source>
        <strain evidence="1">B60</strain>
    </source>
</reference>
<dbReference type="SUPFAM" id="SSF48403">
    <property type="entry name" value="Ankyrin repeat"/>
    <property type="match status" value="1"/>
</dbReference>
<sequence>MGNEYNIFVRNNYCLKQCIENYFRNTSKLHHHEPINNFNESPMIQPSYFMEPVEGYIHDNVKEKFFYCVNDKRFVMSDIIKYLLDLGVNVNCCNGFIINYIVEKCDTYLAKLIIQYGADLNLLTSDTLSRIIQFRNYEMVSFLIDNDVDFCRLNNKPIENNQFNKMINLLMSQGVNLENIISLI</sequence>
<dbReference type="EMBL" id="MN175499">
    <property type="protein sequence ID" value="QID05827.1"/>
    <property type="molecule type" value="Genomic_DNA"/>
</dbReference>